<evidence type="ECO:0000256" key="1">
    <source>
        <dbReference type="ARBA" id="ARBA00010687"/>
    </source>
</evidence>
<dbReference type="PANTHER" id="PTHR34983">
    <property type="entry name" value="ARABINOGALACTAN ENDO-BETA-1,4-GALACTANASE A"/>
    <property type="match status" value="1"/>
</dbReference>
<comment type="similarity">
    <text evidence="1 4">Belongs to the glycosyl hydrolase 53 family.</text>
</comment>
<keyword evidence="5" id="KW-1133">Transmembrane helix</keyword>
<dbReference type="GO" id="GO:0015926">
    <property type="term" value="F:glucosidase activity"/>
    <property type="evidence" value="ECO:0007669"/>
    <property type="project" value="InterPro"/>
</dbReference>
<dbReference type="RefSeq" id="WP_052000540.1">
    <property type="nucleotide sequence ID" value="NZ_BAVS01000017.1"/>
</dbReference>
<dbReference type="PANTHER" id="PTHR34983:SF2">
    <property type="entry name" value="ENDO-BETA-1,4-GALACTANASE"/>
    <property type="match status" value="1"/>
</dbReference>
<evidence type="ECO:0000256" key="2">
    <source>
        <dbReference type="ARBA" id="ARBA00022801"/>
    </source>
</evidence>
<dbReference type="GO" id="GO:0031218">
    <property type="term" value="F:arabinogalactan endo-1,4-beta-galactosidase activity"/>
    <property type="evidence" value="ECO:0007669"/>
    <property type="project" value="UniProtKB-EC"/>
</dbReference>
<organism evidence="7 8">
    <name type="scientific">Gracilibacillus boraciitolerans JCM 21714</name>
    <dbReference type="NCBI Taxonomy" id="1298598"/>
    <lineage>
        <taxon>Bacteria</taxon>
        <taxon>Bacillati</taxon>
        <taxon>Bacillota</taxon>
        <taxon>Bacilli</taxon>
        <taxon>Bacillales</taxon>
        <taxon>Bacillaceae</taxon>
        <taxon>Gracilibacillus</taxon>
    </lineage>
</organism>
<evidence type="ECO:0000256" key="3">
    <source>
        <dbReference type="ARBA" id="ARBA00023295"/>
    </source>
</evidence>
<accession>W4VKQ9</accession>
<keyword evidence="3 4" id="KW-0326">Glycosidase</keyword>
<dbReference type="EC" id="3.2.1.89" evidence="4"/>
<feature type="transmembrane region" description="Helical" evidence="5">
    <location>
        <begin position="7"/>
        <end position="27"/>
    </location>
</feature>
<keyword evidence="5" id="KW-0812">Transmembrane</keyword>
<dbReference type="EMBL" id="BAVS01000017">
    <property type="protein sequence ID" value="GAE93950.1"/>
    <property type="molecule type" value="Genomic_DNA"/>
</dbReference>
<evidence type="ECO:0000256" key="4">
    <source>
        <dbReference type="RuleBase" id="RU361192"/>
    </source>
</evidence>
<dbReference type="InterPro" id="IPR011081">
    <property type="entry name" value="Big_4"/>
</dbReference>
<protein>
    <recommendedName>
        <fullName evidence="4">Arabinogalactan endo-beta-1,4-galactanase</fullName>
        <ecNumber evidence="4">3.2.1.89</ecNumber>
    </recommendedName>
</protein>
<feature type="domain" description="Bacterial Ig-like" evidence="6">
    <location>
        <begin position="435"/>
        <end position="490"/>
    </location>
</feature>
<evidence type="ECO:0000313" key="8">
    <source>
        <dbReference type="Proteomes" id="UP000019102"/>
    </source>
</evidence>
<evidence type="ECO:0000256" key="5">
    <source>
        <dbReference type="SAM" id="Phobius"/>
    </source>
</evidence>
<gene>
    <name evidence="7" type="ORF">JCM21714_3072</name>
</gene>
<keyword evidence="2 4" id="KW-0378">Hydrolase</keyword>
<name>W4VKQ9_9BACI</name>
<sequence>MNSIKRIRVLVVAIVLIVSVLLFNHTIEVEVKAESIEADIFVEKVQGLDEDFIKGVDVSSILALEESNVKFYNEAGAEQDIFTTLADSGVNYVRVRVWNDPYDANGNGYGGGNNDVAQAIEIGKRATANGMKLLVDFHYSDFWADPGKQQTPKDWEGYNLEEKKTALYQYTKDSLQKIIDAGIDIGMVQIGNESNNAMAGETGWPAMSELFNEGSKAVREIDEKILVALHFTNPETAGRYNTIAQELDTNQVDYDIFASSYYPFWHGTLENLTSVLKNVVDNYDKQVMVAETSYTYTEADGDGHGNTAPQGSGQTINYPVSVQGQATAIRDVFEAIANVGEAGIGVFYWEPAWIPVGDPDNIDLEQNKQLWEEYGSGWATSYASEYDPEDAGEWFGGSAVDNQALFDFQGNPLASLNIFKYVDTGAVASLKIDQIKNISLTFTFGEEIVFPDTVTATYNDGSEQPVDVTWNQEQLDQAIENGEGSYIIEGDSKRWTYGAGRFAYSTRKFCDQ</sequence>
<comment type="caution">
    <text evidence="7">The sequence shown here is derived from an EMBL/GenBank/DDBJ whole genome shotgun (WGS) entry which is preliminary data.</text>
</comment>
<dbReference type="SUPFAM" id="SSF51445">
    <property type="entry name" value="(Trans)glycosidases"/>
    <property type="match status" value="1"/>
</dbReference>
<dbReference type="Gene3D" id="3.20.20.80">
    <property type="entry name" value="Glycosidases"/>
    <property type="match status" value="1"/>
</dbReference>
<dbReference type="AlphaFoldDB" id="W4VKQ9"/>
<dbReference type="GO" id="GO:0045490">
    <property type="term" value="P:pectin catabolic process"/>
    <property type="evidence" value="ECO:0007669"/>
    <property type="project" value="TreeGrafter"/>
</dbReference>
<dbReference type="STRING" id="1298598.JCM21714_3072"/>
<dbReference type="OrthoDB" id="9768786at2"/>
<dbReference type="InterPro" id="IPR017853">
    <property type="entry name" value="GH"/>
</dbReference>
<keyword evidence="8" id="KW-1185">Reference proteome</keyword>
<proteinExistence type="inferred from homology"/>
<dbReference type="InterPro" id="IPR011683">
    <property type="entry name" value="Glyco_hydro_53"/>
</dbReference>
<comment type="catalytic activity">
    <reaction evidence="4">
        <text>The enzyme specifically hydrolyzes (1-&gt;4)-beta-D-galactosidic linkages in type I arabinogalactans.</text>
        <dbReference type="EC" id="3.2.1.89"/>
    </reaction>
</comment>
<dbReference type="eggNOG" id="COG3867">
    <property type="taxonomic scope" value="Bacteria"/>
</dbReference>
<reference evidence="7 8" key="1">
    <citation type="journal article" date="2014" name="Genome Announc.">
        <title>Draft Genome Sequence of the Boron-Tolerant and Moderately Halotolerant Bacterium Gracilibacillus boraciitolerans JCM 21714T.</title>
        <authorList>
            <person name="Ahmed I."/>
            <person name="Oshima K."/>
            <person name="Suda W."/>
            <person name="Kitamura K."/>
            <person name="Iida T."/>
            <person name="Ohmori Y."/>
            <person name="Fujiwara T."/>
            <person name="Hattori M."/>
            <person name="Ohkuma M."/>
        </authorList>
    </citation>
    <scope>NUCLEOTIDE SEQUENCE [LARGE SCALE GENOMIC DNA]</scope>
    <source>
        <strain evidence="7 8">JCM 21714</strain>
    </source>
</reference>
<keyword evidence="5" id="KW-0472">Membrane</keyword>
<evidence type="ECO:0000259" key="6">
    <source>
        <dbReference type="Pfam" id="PF07532"/>
    </source>
</evidence>
<evidence type="ECO:0000313" key="7">
    <source>
        <dbReference type="EMBL" id="GAE93950.1"/>
    </source>
</evidence>
<dbReference type="Pfam" id="PF07745">
    <property type="entry name" value="Glyco_hydro_53"/>
    <property type="match status" value="1"/>
</dbReference>
<dbReference type="Proteomes" id="UP000019102">
    <property type="component" value="Unassembled WGS sequence"/>
</dbReference>
<dbReference type="Pfam" id="PF07532">
    <property type="entry name" value="Big_4"/>
    <property type="match status" value="1"/>
</dbReference>